<dbReference type="RefSeq" id="WP_200615764.1">
    <property type="nucleotide sequence ID" value="NZ_CP071518.1"/>
</dbReference>
<evidence type="ECO:0000313" key="2">
    <source>
        <dbReference type="EMBL" id="QSX77897.1"/>
    </source>
</evidence>
<protein>
    <recommendedName>
        <fullName evidence="4">Riboflavin biosynthesis protein RibA</fullName>
    </recommendedName>
</protein>
<keyword evidence="1" id="KW-1133">Transmembrane helix</keyword>
<organism evidence="2 3">
    <name type="scientific">Agrilutibacter solisilvae</name>
    <dbReference type="NCBI Taxonomy" id="2763317"/>
    <lineage>
        <taxon>Bacteria</taxon>
        <taxon>Pseudomonadati</taxon>
        <taxon>Pseudomonadota</taxon>
        <taxon>Gammaproteobacteria</taxon>
        <taxon>Lysobacterales</taxon>
        <taxon>Lysobacteraceae</taxon>
        <taxon>Agrilutibacter</taxon>
    </lineage>
</organism>
<dbReference type="Proteomes" id="UP000639274">
    <property type="component" value="Chromosome"/>
</dbReference>
<reference evidence="2 3" key="1">
    <citation type="submission" date="2021-03" db="EMBL/GenBank/DDBJ databases">
        <title>Lysobacter sp. nov. isolated from soil of gangwondo yeongwol, south Korea.</title>
        <authorList>
            <person name="Kim K.R."/>
            <person name="Kim K.H."/>
            <person name="Jeon C.O."/>
        </authorList>
    </citation>
    <scope>NUCLEOTIDE SEQUENCE [LARGE SCALE GENOMIC DNA]</scope>
    <source>
        <strain evidence="2 3">R19</strain>
    </source>
</reference>
<evidence type="ECO:0008006" key="4">
    <source>
        <dbReference type="Google" id="ProtNLM"/>
    </source>
</evidence>
<gene>
    <name evidence="2" type="ORF">I8J32_014390</name>
</gene>
<sequence length="177" mass="18537">MPEASPITGEFSNHKVAAVFPSTRVAQQAADGVSSALSLEAAQVQLVTPAEPHPGHKLEPESRGIWRTIVVAHVRLGIVGAVLGALVFWGLYAMGVPFVVQSWVAALLVLIGFGAVAGLFLGGLVSLRPDHDRYVEATRDAMAAGSTTVVVHAFSAEQRARAADYLRAQGGEVTSTL</sequence>
<keyword evidence="3" id="KW-1185">Reference proteome</keyword>
<dbReference type="EMBL" id="CP071518">
    <property type="protein sequence ID" value="QSX77897.1"/>
    <property type="molecule type" value="Genomic_DNA"/>
</dbReference>
<proteinExistence type="predicted"/>
<evidence type="ECO:0000256" key="1">
    <source>
        <dbReference type="SAM" id="Phobius"/>
    </source>
</evidence>
<dbReference type="KEGG" id="lsf:I8J32_014390"/>
<dbReference type="AlphaFoldDB" id="A0A974XY24"/>
<keyword evidence="1" id="KW-0472">Membrane</keyword>
<name>A0A974XY24_9GAMM</name>
<feature type="transmembrane region" description="Helical" evidence="1">
    <location>
        <begin position="103"/>
        <end position="125"/>
    </location>
</feature>
<evidence type="ECO:0000313" key="3">
    <source>
        <dbReference type="Proteomes" id="UP000639274"/>
    </source>
</evidence>
<feature type="transmembrane region" description="Helical" evidence="1">
    <location>
        <begin position="65"/>
        <end position="91"/>
    </location>
</feature>
<keyword evidence="1" id="KW-0812">Transmembrane</keyword>
<accession>A0A974XY24</accession>